<evidence type="ECO:0000256" key="2">
    <source>
        <dbReference type="ARBA" id="ARBA00022553"/>
    </source>
</evidence>
<sequence>MRGMWHRDTVAWIIVAAMLPAAVTAVIELGPQTVQRFGVALAVIGFWQVVFLFTRAQPVSPIATVTAAAIAILAPGATEMWQIVLAASFGTVIGEQIFGGWGRNIVNAAVVTLAFLYFAFPEVTHIGTGPWVAAAVGCGAVLLLVTGVLSWQLVVALPMGLVLATLSLGADPAAPLFEGSLVLGLVFLICDPVASASTRIGRWIYGLLAGALVAIFGWADAGIAAPQAVVFAALLASLFAPLIDAVAVAVATRKWRRVDA</sequence>
<feature type="transmembrane region" description="Helical" evidence="9">
    <location>
        <begin position="34"/>
        <end position="53"/>
    </location>
</feature>
<dbReference type="Pfam" id="PF03116">
    <property type="entry name" value="NQR2_RnfD_RnfE"/>
    <property type="match status" value="2"/>
</dbReference>
<feature type="transmembrane region" description="Helical" evidence="9">
    <location>
        <begin position="203"/>
        <end position="223"/>
    </location>
</feature>
<dbReference type="EMBL" id="JACIEW010000004">
    <property type="protein sequence ID" value="MBB4052138.1"/>
    <property type="molecule type" value="Genomic_DNA"/>
</dbReference>
<keyword evidence="10" id="KW-0560">Oxidoreductase</keyword>
<evidence type="ECO:0000256" key="9">
    <source>
        <dbReference type="SAM" id="Phobius"/>
    </source>
</evidence>
<keyword evidence="1" id="KW-0813">Transport</keyword>
<keyword evidence="6" id="KW-1278">Translocase</keyword>
<comment type="caution">
    <text evidence="10">The sequence shown here is derived from an EMBL/GenBank/DDBJ whole genome shotgun (WGS) entry which is preliminary data.</text>
</comment>
<feature type="transmembrane region" description="Helical" evidence="9">
    <location>
        <begin position="229"/>
        <end position="251"/>
    </location>
</feature>
<evidence type="ECO:0000313" key="10">
    <source>
        <dbReference type="EMBL" id="MBB4052138.1"/>
    </source>
</evidence>
<dbReference type="AlphaFoldDB" id="A0A7W6NBQ4"/>
<organism evidence="10 11">
    <name type="scientific">Devosia subaequoris</name>
    <dbReference type="NCBI Taxonomy" id="395930"/>
    <lineage>
        <taxon>Bacteria</taxon>
        <taxon>Pseudomonadati</taxon>
        <taxon>Pseudomonadota</taxon>
        <taxon>Alphaproteobacteria</taxon>
        <taxon>Hyphomicrobiales</taxon>
        <taxon>Devosiaceae</taxon>
        <taxon>Devosia</taxon>
    </lineage>
</organism>
<keyword evidence="4" id="KW-0288">FMN</keyword>
<feature type="transmembrane region" description="Helical" evidence="9">
    <location>
        <begin position="65"/>
        <end position="89"/>
    </location>
</feature>
<keyword evidence="5 9" id="KW-0812">Transmembrane</keyword>
<feature type="transmembrane region" description="Helical" evidence="9">
    <location>
        <begin position="101"/>
        <end position="120"/>
    </location>
</feature>
<dbReference type="EC" id="1.6.5.-" evidence="10"/>
<keyword evidence="11" id="KW-1185">Reference proteome</keyword>
<dbReference type="GO" id="GO:0016491">
    <property type="term" value="F:oxidoreductase activity"/>
    <property type="evidence" value="ECO:0007669"/>
    <property type="project" value="UniProtKB-KW"/>
</dbReference>
<dbReference type="GO" id="GO:0005886">
    <property type="term" value="C:plasma membrane"/>
    <property type="evidence" value="ECO:0007669"/>
    <property type="project" value="TreeGrafter"/>
</dbReference>
<dbReference type="RefSeq" id="WP_183310875.1">
    <property type="nucleotide sequence ID" value="NZ_JACIEW010000004.1"/>
</dbReference>
<keyword evidence="7 9" id="KW-1133">Transmembrane helix</keyword>
<dbReference type="GO" id="GO:0055085">
    <property type="term" value="P:transmembrane transport"/>
    <property type="evidence" value="ECO:0007669"/>
    <property type="project" value="InterPro"/>
</dbReference>
<evidence type="ECO:0000256" key="5">
    <source>
        <dbReference type="ARBA" id="ARBA00022692"/>
    </source>
</evidence>
<proteinExistence type="predicted"/>
<name>A0A7W6NBQ4_9HYPH</name>
<dbReference type="PANTHER" id="PTHR30578:SF1">
    <property type="entry name" value="NA(+)-TRANSLOCATING NADH-QUINONE REDUCTASE SUBUNIT B"/>
    <property type="match status" value="1"/>
</dbReference>
<dbReference type="InterPro" id="IPR004338">
    <property type="entry name" value="NqrB/RnfD"/>
</dbReference>
<gene>
    <name evidence="10" type="ORF">GGR20_001781</name>
</gene>
<keyword evidence="10" id="KW-0830">Ubiquinone</keyword>
<evidence type="ECO:0000256" key="8">
    <source>
        <dbReference type="ARBA" id="ARBA00023136"/>
    </source>
</evidence>
<protein>
    <submittedName>
        <fullName evidence="10">Na+-transporting NADH:ubiquinone oxidoreductase subunit B</fullName>
        <ecNumber evidence="10">1.6.5.-</ecNumber>
    </submittedName>
</protein>
<evidence type="ECO:0000256" key="3">
    <source>
        <dbReference type="ARBA" id="ARBA00022630"/>
    </source>
</evidence>
<feature type="transmembrane region" description="Helical" evidence="9">
    <location>
        <begin position="173"/>
        <end position="191"/>
    </location>
</feature>
<keyword evidence="2" id="KW-0597">Phosphoprotein</keyword>
<feature type="transmembrane region" description="Helical" evidence="9">
    <location>
        <begin position="132"/>
        <end position="153"/>
    </location>
</feature>
<evidence type="ECO:0000256" key="4">
    <source>
        <dbReference type="ARBA" id="ARBA00022643"/>
    </source>
</evidence>
<dbReference type="PANTHER" id="PTHR30578">
    <property type="entry name" value="ELECTRON TRANSPORT COMPLEX PROTEIN RNFD"/>
    <property type="match status" value="1"/>
</dbReference>
<dbReference type="Proteomes" id="UP000547011">
    <property type="component" value="Unassembled WGS sequence"/>
</dbReference>
<evidence type="ECO:0000256" key="6">
    <source>
        <dbReference type="ARBA" id="ARBA00022967"/>
    </source>
</evidence>
<keyword evidence="3" id="KW-0285">Flavoprotein</keyword>
<evidence type="ECO:0000313" key="11">
    <source>
        <dbReference type="Proteomes" id="UP000547011"/>
    </source>
</evidence>
<keyword evidence="8 9" id="KW-0472">Membrane</keyword>
<reference evidence="10 11" key="1">
    <citation type="submission" date="2020-08" db="EMBL/GenBank/DDBJ databases">
        <title>Genomic Encyclopedia of Type Strains, Phase IV (KMG-IV): sequencing the most valuable type-strain genomes for metagenomic binning, comparative biology and taxonomic classification.</title>
        <authorList>
            <person name="Goeker M."/>
        </authorList>
    </citation>
    <scope>NUCLEOTIDE SEQUENCE [LARGE SCALE GENOMIC DNA]</scope>
    <source>
        <strain evidence="10 11">DSM 23447</strain>
    </source>
</reference>
<evidence type="ECO:0000256" key="1">
    <source>
        <dbReference type="ARBA" id="ARBA00022448"/>
    </source>
</evidence>
<accession>A0A7W6NBQ4</accession>
<evidence type="ECO:0000256" key="7">
    <source>
        <dbReference type="ARBA" id="ARBA00022989"/>
    </source>
</evidence>